<reference evidence="2 3" key="1">
    <citation type="submission" date="2020-07" db="EMBL/GenBank/DDBJ databases">
        <authorList>
            <person name="Feng X."/>
        </authorList>
    </citation>
    <scope>NUCLEOTIDE SEQUENCE [LARGE SCALE GENOMIC DNA]</scope>
    <source>
        <strain evidence="2 3">JCM23202</strain>
    </source>
</reference>
<dbReference type="RefSeq" id="WP_185660997.1">
    <property type="nucleotide sequence ID" value="NZ_CAWPOO010000012.1"/>
</dbReference>
<feature type="region of interest" description="Disordered" evidence="1">
    <location>
        <begin position="1"/>
        <end position="20"/>
    </location>
</feature>
<sequence>MIQQRIPDDGSASSDELRLKVQQTRARVSDTIDSLGHELSPKKLIRGYVDDSSDALAEIATDKLKQVAGAAIDHVKRNPVPFFLIAAGIVFASKSKNQNEKGR</sequence>
<dbReference type="Proteomes" id="UP000526501">
    <property type="component" value="Unassembled WGS sequence"/>
</dbReference>
<gene>
    <name evidence="2" type="ORF">H5P27_13890</name>
</gene>
<evidence type="ECO:0000313" key="3">
    <source>
        <dbReference type="Proteomes" id="UP000526501"/>
    </source>
</evidence>
<name>A0A7X1BA47_9BACT</name>
<accession>A0A7X1BA47</accession>
<evidence type="ECO:0000313" key="2">
    <source>
        <dbReference type="EMBL" id="MBC2607140.1"/>
    </source>
</evidence>
<evidence type="ECO:0000256" key="1">
    <source>
        <dbReference type="SAM" id="MobiDB-lite"/>
    </source>
</evidence>
<proteinExistence type="predicted"/>
<organism evidence="2 3">
    <name type="scientific">Pelagicoccus albus</name>
    <dbReference type="NCBI Taxonomy" id="415222"/>
    <lineage>
        <taxon>Bacteria</taxon>
        <taxon>Pseudomonadati</taxon>
        <taxon>Verrucomicrobiota</taxon>
        <taxon>Opitutia</taxon>
        <taxon>Puniceicoccales</taxon>
        <taxon>Pelagicoccaceae</taxon>
        <taxon>Pelagicoccus</taxon>
    </lineage>
</organism>
<protein>
    <submittedName>
        <fullName evidence="2">DUF3618 domain-containing protein</fullName>
    </submittedName>
</protein>
<dbReference type="EMBL" id="JACHVC010000012">
    <property type="protein sequence ID" value="MBC2607140.1"/>
    <property type="molecule type" value="Genomic_DNA"/>
</dbReference>
<comment type="caution">
    <text evidence="2">The sequence shown here is derived from an EMBL/GenBank/DDBJ whole genome shotgun (WGS) entry which is preliminary data.</text>
</comment>
<dbReference type="AlphaFoldDB" id="A0A7X1BA47"/>
<keyword evidence="3" id="KW-1185">Reference proteome</keyword>